<evidence type="ECO:0000313" key="6">
    <source>
        <dbReference type="Proteomes" id="UP001516464"/>
    </source>
</evidence>
<dbReference type="SUPFAM" id="SSF50249">
    <property type="entry name" value="Nucleic acid-binding proteins"/>
    <property type="match status" value="1"/>
</dbReference>
<keyword evidence="3" id="KW-0648">Protein biosynthesis</keyword>
<organism evidence="5 6">
    <name type="scientific">Astathelohania contejeani</name>
    <dbReference type="NCBI Taxonomy" id="164912"/>
    <lineage>
        <taxon>Eukaryota</taxon>
        <taxon>Fungi</taxon>
        <taxon>Fungi incertae sedis</taxon>
        <taxon>Microsporidia</taxon>
        <taxon>Astathelohaniidae</taxon>
        <taxon>Astathelohania</taxon>
    </lineage>
</organism>
<keyword evidence="6" id="KW-1185">Reference proteome</keyword>
<accession>A0ABQ7HZ46</accession>
<evidence type="ECO:0000256" key="1">
    <source>
        <dbReference type="ARBA" id="ARBA00007223"/>
    </source>
</evidence>
<dbReference type="InterPro" id="IPR044126">
    <property type="entry name" value="S1_IF2_alpha"/>
</dbReference>
<dbReference type="Pfam" id="PF00575">
    <property type="entry name" value="S1"/>
    <property type="match status" value="1"/>
</dbReference>
<evidence type="ECO:0000259" key="4">
    <source>
        <dbReference type="PROSITE" id="PS50126"/>
    </source>
</evidence>
<dbReference type="SUPFAM" id="SSF110993">
    <property type="entry name" value="eIF-2-alpha, C-terminal domain"/>
    <property type="match status" value="1"/>
</dbReference>
<gene>
    <name evidence="5" type="primary">SUI2</name>
    <name evidence="5" type="ORF">TCON_1322</name>
</gene>
<dbReference type="EMBL" id="SBIQ01000084">
    <property type="protein sequence ID" value="KAF7683468.1"/>
    <property type="molecule type" value="Genomic_DNA"/>
</dbReference>
<keyword evidence="2 5" id="KW-0396">Initiation factor</keyword>
<dbReference type="InterPro" id="IPR003029">
    <property type="entry name" value="S1_domain"/>
</dbReference>
<dbReference type="SUPFAM" id="SSF116742">
    <property type="entry name" value="eIF2alpha middle domain-like"/>
    <property type="match status" value="1"/>
</dbReference>
<dbReference type="SMART" id="SM00316">
    <property type="entry name" value="S1"/>
    <property type="match status" value="1"/>
</dbReference>
<comment type="similarity">
    <text evidence="1">Belongs to the eIF-2-alpha family.</text>
</comment>
<reference evidence="5 6" key="1">
    <citation type="submission" date="2019-01" db="EMBL/GenBank/DDBJ databases">
        <title>Genomes sequencing and comparative genomics of infectious freshwater microsporidia, Cucumispora dikerogammari and Thelohania contejeani.</title>
        <authorList>
            <person name="Cormier A."/>
            <person name="Giraud I."/>
            <person name="Wattier R."/>
            <person name="Teixeira M."/>
            <person name="Grandjean F."/>
            <person name="Rigaud T."/>
            <person name="Cordaux R."/>
        </authorList>
    </citation>
    <scope>NUCLEOTIDE SEQUENCE [LARGE SCALE GENOMIC DNA]</scope>
    <source>
        <strain evidence="5">T1</strain>
        <tissue evidence="5">Spores</tissue>
    </source>
</reference>
<dbReference type="GO" id="GO:0003743">
    <property type="term" value="F:translation initiation factor activity"/>
    <property type="evidence" value="ECO:0007669"/>
    <property type="project" value="UniProtKB-KW"/>
</dbReference>
<comment type="caution">
    <text evidence="5">The sequence shown here is derived from an EMBL/GenBank/DDBJ whole genome shotgun (WGS) entry which is preliminary data.</text>
</comment>
<dbReference type="InterPro" id="IPR012340">
    <property type="entry name" value="NA-bd_OB-fold"/>
</dbReference>
<sequence>MTELNCQFYENKYPEIGEVVLGRISKITEAGVYVQLLEYNHIDGLIVVGELSKKRIKNIVQVAKVGRTAVATVLRVDKEKGYIDLSRKKVQANQSEECYRKYSLNKVAHNIMVSAAQKLDMRLYDLYSQYGWPKAKEYGSLHKFLEVVFNSPEVAGSDKIGLAIRECVKQKFVIPSYRVRADVDVSCPTQGGVEHVKLALSEAIKLNDKIEITNIRSPTYSISLTTLNKENGIEILKKACSCVNDKILNLGGTFNIVNEPKIYGDKGSDTISSRLEDLELELDEDEEEEEEESS</sequence>
<feature type="domain" description="S1 motif" evidence="4">
    <location>
        <begin position="17"/>
        <end position="88"/>
    </location>
</feature>
<protein>
    <submittedName>
        <fullName evidence="5">Eukaryotic translation initiation factor 2 subunit alpha</fullName>
    </submittedName>
</protein>
<dbReference type="Gene3D" id="3.30.70.1130">
    <property type="entry name" value="EIF_2_alpha"/>
    <property type="match status" value="1"/>
</dbReference>
<evidence type="ECO:0000256" key="2">
    <source>
        <dbReference type="ARBA" id="ARBA00022540"/>
    </source>
</evidence>
<dbReference type="InterPro" id="IPR011488">
    <property type="entry name" value="TIF_2_asu"/>
</dbReference>
<dbReference type="InterPro" id="IPR024054">
    <property type="entry name" value="TIF2_asu_middle_sf"/>
</dbReference>
<dbReference type="PANTHER" id="PTHR10602:SF0">
    <property type="entry name" value="EUKARYOTIC TRANSLATION INITIATION FACTOR 2 SUBUNIT 1"/>
    <property type="match status" value="1"/>
</dbReference>
<dbReference type="Pfam" id="PF07541">
    <property type="entry name" value="EIF_2_alpha"/>
    <property type="match status" value="1"/>
</dbReference>
<dbReference type="CDD" id="cd04452">
    <property type="entry name" value="S1_IF2_alpha"/>
    <property type="match status" value="1"/>
</dbReference>
<dbReference type="Gene3D" id="1.10.150.190">
    <property type="entry name" value="Translation initiation factor 2, subunit 1, domain 2"/>
    <property type="match status" value="1"/>
</dbReference>
<dbReference type="Gene3D" id="2.40.50.140">
    <property type="entry name" value="Nucleic acid-binding proteins"/>
    <property type="match status" value="1"/>
</dbReference>
<dbReference type="PROSITE" id="PS50126">
    <property type="entry name" value="S1"/>
    <property type="match status" value="1"/>
</dbReference>
<dbReference type="InterPro" id="IPR024055">
    <property type="entry name" value="TIF2_asu_C"/>
</dbReference>
<dbReference type="PANTHER" id="PTHR10602">
    <property type="entry name" value="EUKARYOTIC TRANSLATION INITIATION FACTOR 2 SUBUNIT 1"/>
    <property type="match status" value="1"/>
</dbReference>
<dbReference type="Proteomes" id="UP001516464">
    <property type="component" value="Unassembled WGS sequence"/>
</dbReference>
<proteinExistence type="inferred from homology"/>
<evidence type="ECO:0000313" key="5">
    <source>
        <dbReference type="EMBL" id="KAF7683468.1"/>
    </source>
</evidence>
<evidence type="ECO:0000256" key="3">
    <source>
        <dbReference type="ARBA" id="ARBA00022917"/>
    </source>
</evidence>
<name>A0ABQ7HZ46_9MICR</name>